<organism evidence="13 14">
    <name type="scientific">Phyllachora maydis</name>
    <dbReference type="NCBI Taxonomy" id="1825666"/>
    <lineage>
        <taxon>Eukaryota</taxon>
        <taxon>Fungi</taxon>
        <taxon>Dikarya</taxon>
        <taxon>Ascomycota</taxon>
        <taxon>Pezizomycotina</taxon>
        <taxon>Sordariomycetes</taxon>
        <taxon>Sordariomycetidae</taxon>
        <taxon>Phyllachorales</taxon>
        <taxon>Phyllachoraceae</taxon>
        <taxon>Phyllachora</taxon>
    </lineage>
</organism>
<comment type="caution">
    <text evidence="13">The sequence shown here is derived from an EMBL/GenBank/DDBJ whole genome shotgun (WGS) entry which is preliminary data.</text>
</comment>
<dbReference type="Gene3D" id="2.115.10.20">
    <property type="entry name" value="Glycosyl hydrolase domain, family 43"/>
    <property type="match status" value="1"/>
</dbReference>
<evidence type="ECO:0000256" key="6">
    <source>
        <dbReference type="ARBA" id="ARBA00022729"/>
    </source>
</evidence>
<evidence type="ECO:0000256" key="10">
    <source>
        <dbReference type="ARBA" id="ARBA00023326"/>
    </source>
</evidence>
<comment type="similarity">
    <text evidence="3 11">Belongs to the glycosyl hydrolase 62 family.</text>
</comment>
<keyword evidence="8" id="KW-0119">Carbohydrate metabolism</keyword>
<keyword evidence="7 11" id="KW-0378">Hydrolase</keyword>
<comment type="subcellular location">
    <subcellularLocation>
        <location evidence="2 11">Secreted</location>
    </subcellularLocation>
</comment>
<reference evidence="13" key="1">
    <citation type="journal article" date="2023" name="Mol. Plant Microbe Interact.">
        <title>Elucidating the Obligate Nature and Biological Capacity of an Invasive Fungal Corn Pathogen.</title>
        <authorList>
            <person name="MacCready J.S."/>
            <person name="Roggenkamp E.M."/>
            <person name="Gdanetz K."/>
            <person name="Chilvers M.I."/>
        </authorList>
    </citation>
    <scope>NUCLEOTIDE SEQUENCE</scope>
    <source>
        <strain evidence="13">PM02</strain>
    </source>
</reference>
<dbReference type="PANTHER" id="PTHR40631">
    <property type="entry name" value="ALPHA-L-ARABINOFURANOSIDASE AXHA-2-RELATED"/>
    <property type="match status" value="1"/>
</dbReference>
<dbReference type="GO" id="GO:0046373">
    <property type="term" value="P:L-arabinose metabolic process"/>
    <property type="evidence" value="ECO:0007669"/>
    <property type="project" value="UniProtKB-UniRule"/>
</dbReference>
<dbReference type="CDD" id="cd08987">
    <property type="entry name" value="GH62"/>
    <property type="match status" value="1"/>
</dbReference>
<evidence type="ECO:0000256" key="2">
    <source>
        <dbReference type="ARBA" id="ARBA00004613"/>
    </source>
</evidence>
<comment type="function">
    <text evidence="11">Alpha-L-arabinofuranosidase involved in the hydrolysis of xylan, a major structural heterogeneous polysaccharide found in plant biomass representing the second most abundant polysaccharide in the biosphere, after cellulose.</text>
</comment>
<keyword evidence="9 11" id="KW-0326">Glycosidase</keyword>
<evidence type="ECO:0000256" key="5">
    <source>
        <dbReference type="ARBA" id="ARBA00022651"/>
    </source>
</evidence>
<dbReference type="SUPFAM" id="SSF75005">
    <property type="entry name" value="Arabinanase/levansucrase/invertase"/>
    <property type="match status" value="1"/>
</dbReference>
<evidence type="ECO:0000256" key="12">
    <source>
        <dbReference type="SAM" id="SignalP"/>
    </source>
</evidence>
<accession>A0AAD9MBK5</accession>
<feature type="signal peptide" evidence="12">
    <location>
        <begin position="1"/>
        <end position="23"/>
    </location>
</feature>
<dbReference type="EMBL" id="JAQQPM010000002">
    <property type="protein sequence ID" value="KAK2068970.1"/>
    <property type="molecule type" value="Genomic_DNA"/>
</dbReference>
<evidence type="ECO:0000256" key="9">
    <source>
        <dbReference type="ARBA" id="ARBA00023295"/>
    </source>
</evidence>
<protein>
    <recommendedName>
        <fullName evidence="11">Alpha-L-arabinofuranosidase</fullName>
        <ecNumber evidence="11">3.2.1.55</ecNumber>
    </recommendedName>
</protein>
<evidence type="ECO:0000313" key="14">
    <source>
        <dbReference type="Proteomes" id="UP001217918"/>
    </source>
</evidence>
<evidence type="ECO:0000256" key="7">
    <source>
        <dbReference type="ARBA" id="ARBA00022801"/>
    </source>
</evidence>
<evidence type="ECO:0000256" key="8">
    <source>
        <dbReference type="ARBA" id="ARBA00023277"/>
    </source>
</evidence>
<dbReference type="AlphaFoldDB" id="A0AAD9MBK5"/>
<evidence type="ECO:0000256" key="1">
    <source>
        <dbReference type="ARBA" id="ARBA00001462"/>
    </source>
</evidence>
<evidence type="ECO:0000313" key="13">
    <source>
        <dbReference type="EMBL" id="KAK2068970.1"/>
    </source>
</evidence>
<name>A0AAD9MBK5_9PEZI</name>
<dbReference type="GO" id="GO:0005576">
    <property type="term" value="C:extracellular region"/>
    <property type="evidence" value="ECO:0007669"/>
    <property type="project" value="UniProtKB-SubCell"/>
</dbReference>
<comment type="catalytic activity">
    <reaction evidence="1 11">
        <text>Hydrolysis of terminal non-reducing alpha-L-arabinofuranoside residues in alpha-L-arabinosides.</text>
        <dbReference type="EC" id="3.2.1.55"/>
    </reaction>
</comment>
<proteinExistence type="inferred from homology"/>
<dbReference type="PANTHER" id="PTHR40631:SF1">
    <property type="entry name" value="ALPHA-L-ARABINOFURANOSIDASE AXHA-2-RELATED"/>
    <property type="match status" value="1"/>
</dbReference>
<evidence type="ECO:0000256" key="3">
    <source>
        <dbReference type="ARBA" id="ARBA00007396"/>
    </source>
</evidence>
<dbReference type="InterPro" id="IPR005193">
    <property type="entry name" value="GH62_arabinosidase"/>
</dbReference>
<dbReference type="Pfam" id="PF03664">
    <property type="entry name" value="Glyco_hydro_62"/>
    <property type="match status" value="1"/>
</dbReference>
<evidence type="ECO:0000256" key="11">
    <source>
        <dbReference type="RuleBase" id="RU368117"/>
    </source>
</evidence>
<gene>
    <name evidence="13" type="ORF">P8C59_003582</name>
</gene>
<sequence>MPSTMRSLVSLALLLAAPFAVLAAPASQASQSSAQASCALPSKYKWTSTGALAQPKNGWVALKDFTHVPYNGGHLVYATRHDQNSYGSMAFGVFDDWSNMASAAQTGMTSATVAPTLFHFTPKDLWVLAYQWGPTTFSYRTSTDPTNCNGWSAAQPLFTGRVSGSAIDQTVIGDSSHMYLFFACDCGKIYRASMPIGNFPGNFGTAETVVLSDSATMLFEAVQVYTVAGGGYLMIVEAEGANGRYFRSFTATSLDGAWTVQAGSESAPFAGKANSGATWTNDISHGDIIRSSPDQTMTIDPCNLQLLYQGRSPSVSGSYDKLPYHPGLLTLKK</sequence>
<dbReference type="InterPro" id="IPR023296">
    <property type="entry name" value="Glyco_hydro_beta-prop_sf"/>
</dbReference>
<dbReference type="GO" id="GO:0045493">
    <property type="term" value="P:xylan catabolic process"/>
    <property type="evidence" value="ECO:0007669"/>
    <property type="project" value="UniProtKB-UniRule"/>
</dbReference>
<dbReference type="GO" id="GO:0046556">
    <property type="term" value="F:alpha-L-arabinofuranosidase activity"/>
    <property type="evidence" value="ECO:0007669"/>
    <property type="project" value="UniProtKB-UniRule"/>
</dbReference>
<keyword evidence="5" id="KW-0858">Xylan degradation</keyword>
<feature type="chain" id="PRO_5042272823" description="Alpha-L-arabinofuranosidase" evidence="12">
    <location>
        <begin position="24"/>
        <end position="333"/>
    </location>
</feature>
<keyword evidence="4 11" id="KW-0964">Secreted</keyword>
<keyword evidence="10" id="KW-0624">Polysaccharide degradation</keyword>
<dbReference type="Proteomes" id="UP001217918">
    <property type="component" value="Unassembled WGS sequence"/>
</dbReference>
<dbReference type="EC" id="3.2.1.55" evidence="11"/>
<keyword evidence="6 11" id="KW-0732">Signal</keyword>
<keyword evidence="14" id="KW-1185">Reference proteome</keyword>
<evidence type="ECO:0000256" key="4">
    <source>
        <dbReference type="ARBA" id="ARBA00022525"/>
    </source>
</evidence>